<dbReference type="OrthoDB" id="834090at2"/>
<protein>
    <recommendedName>
        <fullName evidence="3">DUF1570 domain-containing protein</fullName>
    </recommendedName>
</protein>
<evidence type="ECO:0000313" key="1">
    <source>
        <dbReference type="EMBL" id="KJD35358.1"/>
    </source>
</evidence>
<dbReference type="RefSeq" id="WP_044632739.1">
    <property type="nucleotide sequence ID" value="NZ_JTDW01000006.1"/>
</dbReference>
<dbReference type="Proteomes" id="UP000032578">
    <property type="component" value="Unassembled WGS sequence"/>
</dbReference>
<dbReference type="PATRIC" id="fig|1435349.4.peg.2920"/>
<organism evidence="1 2">
    <name type="scientific">Neotamlana sedimentorum</name>
    <dbReference type="NCBI Taxonomy" id="1435349"/>
    <lineage>
        <taxon>Bacteria</taxon>
        <taxon>Pseudomonadati</taxon>
        <taxon>Bacteroidota</taxon>
        <taxon>Flavobacteriia</taxon>
        <taxon>Flavobacteriales</taxon>
        <taxon>Flavobacteriaceae</taxon>
        <taxon>Neotamlana</taxon>
    </lineage>
</organism>
<name>A0A0D7W9Q0_9FLAO</name>
<keyword evidence="2" id="KW-1185">Reference proteome</keyword>
<reference evidence="1 2" key="1">
    <citation type="submission" date="2014-11" db="EMBL/GenBank/DDBJ databases">
        <title>Tamlana sedimentorum sp. nov., isolated from shallow sand sediments of the Sea of Japan.</title>
        <authorList>
            <person name="Romanenko L.A."/>
        </authorList>
    </citation>
    <scope>NUCLEOTIDE SEQUENCE [LARGE SCALE GENOMIC DNA]</scope>
    <source>
        <strain evidence="1 2">JCM 19808</strain>
    </source>
</reference>
<gene>
    <name evidence="1" type="ORF">PW52_09635</name>
</gene>
<dbReference type="STRING" id="1435349.PW52_09635"/>
<evidence type="ECO:0000313" key="2">
    <source>
        <dbReference type="Proteomes" id="UP000032578"/>
    </source>
</evidence>
<dbReference type="EMBL" id="JTDW01000006">
    <property type="protein sequence ID" value="KJD35358.1"/>
    <property type="molecule type" value="Genomic_DNA"/>
</dbReference>
<dbReference type="AlphaFoldDB" id="A0A0D7W9Q0"/>
<evidence type="ECO:0008006" key="3">
    <source>
        <dbReference type="Google" id="ProtNLM"/>
    </source>
</evidence>
<proteinExistence type="predicted"/>
<comment type="caution">
    <text evidence="1">The sequence shown here is derived from an EMBL/GenBank/DDBJ whole genome shotgun (WGS) entry which is preliminary data.</text>
</comment>
<accession>A0A0D7W9Q0</accession>
<sequence length="306" mass="35880">MKKSTLTNLIAILLCCFTHYLQGQESWIDTSIHSGLIELKTDYTFKTLVSNDSIKTTTETLNNLNSAKLYFDQIFQTNLDFAVLFIENKKWNKYAYFPPPGLPQAGKGNVILGLDKSIVSIEVEKMISQLPEQYLAILKSVYGENINLDQFYREILSIHELAHLYHFKEGTKPQRKWLQELFATMSMYSFIKEKANPSYQFMNTYPEFVIQSGDRMAEFKTLKDFEEKYVQKLTPQNYEWFQMQLYRNAKSILDFNKTDILIKLREFLIHTDLSKTKALTDSELLTRLEKEVGNEIADILTNWKYK</sequence>